<comment type="similarity">
    <text evidence="1">Belongs to the multicopper oxidase family.</text>
</comment>
<evidence type="ECO:0000259" key="4">
    <source>
        <dbReference type="Pfam" id="PF00394"/>
    </source>
</evidence>
<dbReference type="GO" id="GO:0016491">
    <property type="term" value="F:oxidoreductase activity"/>
    <property type="evidence" value="ECO:0007669"/>
    <property type="project" value="InterPro"/>
</dbReference>
<dbReference type="SUPFAM" id="SSF49503">
    <property type="entry name" value="Cupredoxins"/>
    <property type="match status" value="3"/>
</dbReference>
<accession>A0A7J0HEJ1</accession>
<dbReference type="InterPro" id="IPR045087">
    <property type="entry name" value="Cu-oxidase_fam"/>
</dbReference>
<sequence>MLTVNNQFPGPEIRVKQGDSVSVTVVNQGNYGVTIHWHGVRQPRNPWTDGPMNITQCPIPPNTSFIQNITFTTEEGTLWWHAHSDWSRATVHGAIIIEPAKGTLFGLPQNTPSHTIVLSSWYNGDVMEIGKIADTYTGQGSIDSDASTINGLIGHYKTCAPGHQESIYNISVTKDTTYLLHIVNAVMNQNMFLSIAHHNLTVVGMDGAAVKHINTNYIMISPGNTMDALLTANKDPSLYYVAATSFVNIGRSTGFDNSTATALLKYDGDYSEPAYPAFPHDTLPQYNDTQAATKFTTRLRGNVKQSVPQDFKVRYYITTTVTPNRCHNKSCEGADKIFTATFNNISFITHQISILQAYYENKRKDIFDPNFPTYPPFYFNFTMEDTVPAFLNAAPNGTRVIMVKHNDVVEIVLQGTSLGTEDHPIHLHGHSFFVIGRGHGNFDPDNDPMFYNLDDPPLLNTVTLPKRGWAAIRFQADNPVKDGDSDESKMLAPPHYMPPCSAE</sequence>
<evidence type="ECO:0000259" key="6">
    <source>
        <dbReference type="Pfam" id="PF07732"/>
    </source>
</evidence>
<dbReference type="InterPro" id="IPR034288">
    <property type="entry name" value="CuRO_1_LCC"/>
</dbReference>
<dbReference type="GO" id="GO:0005507">
    <property type="term" value="F:copper ion binding"/>
    <property type="evidence" value="ECO:0007669"/>
    <property type="project" value="InterPro"/>
</dbReference>
<dbReference type="PANTHER" id="PTHR11709">
    <property type="entry name" value="MULTI-COPPER OXIDASE"/>
    <property type="match status" value="1"/>
</dbReference>
<dbReference type="InterPro" id="IPR008972">
    <property type="entry name" value="Cupredoxin"/>
</dbReference>
<organism evidence="7 8">
    <name type="scientific">Actinidia rufa</name>
    <dbReference type="NCBI Taxonomy" id="165716"/>
    <lineage>
        <taxon>Eukaryota</taxon>
        <taxon>Viridiplantae</taxon>
        <taxon>Streptophyta</taxon>
        <taxon>Embryophyta</taxon>
        <taxon>Tracheophyta</taxon>
        <taxon>Spermatophyta</taxon>
        <taxon>Magnoliopsida</taxon>
        <taxon>eudicotyledons</taxon>
        <taxon>Gunneridae</taxon>
        <taxon>Pentapetalae</taxon>
        <taxon>asterids</taxon>
        <taxon>Ericales</taxon>
        <taxon>Actinidiaceae</taxon>
        <taxon>Actinidia</taxon>
    </lineage>
</organism>
<gene>
    <name evidence="7" type="ORF">Acr_29g0005430</name>
</gene>
<dbReference type="InterPro" id="IPR001117">
    <property type="entry name" value="Cu-oxidase_2nd"/>
</dbReference>
<evidence type="ECO:0000256" key="2">
    <source>
        <dbReference type="ARBA" id="ARBA00023180"/>
    </source>
</evidence>
<dbReference type="EMBL" id="BJWL01000029">
    <property type="protein sequence ID" value="GFZ21381.1"/>
    <property type="molecule type" value="Genomic_DNA"/>
</dbReference>
<feature type="compositionally biased region" description="Basic and acidic residues" evidence="3">
    <location>
        <begin position="479"/>
        <end position="489"/>
    </location>
</feature>
<dbReference type="InterPro" id="IPR011707">
    <property type="entry name" value="Cu-oxidase-like_N"/>
</dbReference>
<evidence type="ECO:0000313" key="8">
    <source>
        <dbReference type="Proteomes" id="UP000585474"/>
    </source>
</evidence>
<evidence type="ECO:0000259" key="5">
    <source>
        <dbReference type="Pfam" id="PF07731"/>
    </source>
</evidence>
<protein>
    <submittedName>
        <fullName evidence="7">Laccase 13</fullName>
    </submittedName>
</protein>
<reference evidence="7 8" key="1">
    <citation type="submission" date="2019-07" db="EMBL/GenBank/DDBJ databases">
        <title>De Novo Assembly of kiwifruit Actinidia rufa.</title>
        <authorList>
            <person name="Sugita-Konishi S."/>
            <person name="Sato K."/>
            <person name="Mori E."/>
            <person name="Abe Y."/>
            <person name="Kisaki G."/>
            <person name="Hamano K."/>
            <person name="Suezawa K."/>
            <person name="Otani M."/>
            <person name="Fukuda T."/>
            <person name="Manabe T."/>
            <person name="Gomi K."/>
            <person name="Tabuchi M."/>
            <person name="Akimitsu K."/>
            <person name="Kataoka I."/>
        </authorList>
    </citation>
    <scope>NUCLEOTIDE SEQUENCE [LARGE SCALE GENOMIC DNA]</scope>
    <source>
        <strain evidence="8">cv. Fuchu</strain>
    </source>
</reference>
<evidence type="ECO:0000256" key="3">
    <source>
        <dbReference type="SAM" id="MobiDB-lite"/>
    </source>
</evidence>
<feature type="region of interest" description="Disordered" evidence="3">
    <location>
        <begin position="478"/>
        <end position="503"/>
    </location>
</feature>
<comment type="caution">
    <text evidence="7">The sequence shown here is derived from an EMBL/GenBank/DDBJ whole genome shotgun (WGS) entry which is preliminary data.</text>
</comment>
<feature type="domain" description="Plastocyanin-like" evidence="4">
    <location>
        <begin position="114"/>
        <end position="268"/>
    </location>
</feature>
<dbReference type="InterPro" id="IPR011706">
    <property type="entry name" value="Cu-oxidase_C"/>
</dbReference>
<keyword evidence="8" id="KW-1185">Reference proteome</keyword>
<dbReference type="Proteomes" id="UP000585474">
    <property type="component" value="Unassembled WGS sequence"/>
</dbReference>
<feature type="domain" description="Plastocyanin-like" evidence="5">
    <location>
        <begin position="372"/>
        <end position="479"/>
    </location>
</feature>
<dbReference type="Pfam" id="PF07732">
    <property type="entry name" value="Cu-oxidase_3"/>
    <property type="match status" value="1"/>
</dbReference>
<dbReference type="PANTHER" id="PTHR11709:SF410">
    <property type="entry name" value="LACCASE"/>
    <property type="match status" value="1"/>
</dbReference>
<dbReference type="Pfam" id="PF00394">
    <property type="entry name" value="Cu-oxidase"/>
    <property type="match status" value="1"/>
</dbReference>
<dbReference type="AlphaFoldDB" id="A0A7J0HEJ1"/>
<proteinExistence type="inferred from homology"/>
<dbReference type="Gene3D" id="2.60.40.420">
    <property type="entry name" value="Cupredoxins - blue copper proteins"/>
    <property type="match status" value="3"/>
</dbReference>
<keyword evidence="2" id="KW-0325">Glycoprotein</keyword>
<dbReference type="Pfam" id="PF07731">
    <property type="entry name" value="Cu-oxidase_2"/>
    <property type="match status" value="1"/>
</dbReference>
<dbReference type="OrthoDB" id="2121828at2759"/>
<dbReference type="CDD" id="cd13849">
    <property type="entry name" value="CuRO_1_LCC_plant"/>
    <property type="match status" value="1"/>
</dbReference>
<evidence type="ECO:0000256" key="1">
    <source>
        <dbReference type="ARBA" id="ARBA00010609"/>
    </source>
</evidence>
<evidence type="ECO:0000313" key="7">
    <source>
        <dbReference type="EMBL" id="GFZ21381.1"/>
    </source>
</evidence>
<name>A0A7J0HEJ1_9ERIC</name>
<feature type="domain" description="Plastocyanin-like" evidence="6">
    <location>
        <begin position="1"/>
        <end position="100"/>
    </location>
</feature>